<evidence type="ECO:0000256" key="8">
    <source>
        <dbReference type="PROSITE-ProRule" id="PRU00282"/>
    </source>
</evidence>
<dbReference type="PROSITE" id="PS50920">
    <property type="entry name" value="SOLCAR"/>
    <property type="match status" value="2"/>
</dbReference>
<protein>
    <submittedName>
        <fullName evidence="10">UCP3 protein</fullName>
    </submittedName>
</protein>
<comment type="similarity">
    <text evidence="2 9">Belongs to the mitochondrial carrier (TC 2.A.29) family.</text>
</comment>
<evidence type="ECO:0000256" key="1">
    <source>
        <dbReference type="ARBA" id="ARBA00004141"/>
    </source>
</evidence>
<dbReference type="GO" id="GO:0016020">
    <property type="term" value="C:membrane"/>
    <property type="evidence" value="ECO:0007669"/>
    <property type="project" value="UniProtKB-SubCell"/>
</dbReference>
<keyword evidence="4 8" id="KW-0812">Transmembrane</keyword>
<dbReference type="Proteomes" id="UP000572837">
    <property type="component" value="Unassembled WGS sequence"/>
</dbReference>
<dbReference type="GO" id="GO:0055085">
    <property type="term" value="P:transmembrane transport"/>
    <property type="evidence" value="ECO:0007669"/>
    <property type="project" value="InterPro"/>
</dbReference>
<dbReference type="InterPro" id="IPR023395">
    <property type="entry name" value="MCP_dom_sf"/>
</dbReference>
<feature type="non-terminal residue" evidence="10">
    <location>
        <position position="244"/>
    </location>
</feature>
<keyword evidence="6" id="KW-1133">Transmembrane helix</keyword>
<evidence type="ECO:0000256" key="3">
    <source>
        <dbReference type="ARBA" id="ARBA00022448"/>
    </source>
</evidence>
<name>A0A7L4J778_9PASS</name>
<evidence type="ECO:0000256" key="2">
    <source>
        <dbReference type="ARBA" id="ARBA00006375"/>
    </source>
</evidence>
<organism evidence="10 11">
    <name type="scientific">Pomatorhinus ruficollis</name>
    <name type="common">streak-breasted scimitar babbler</name>
    <dbReference type="NCBI Taxonomy" id="932028"/>
    <lineage>
        <taxon>Eukaryota</taxon>
        <taxon>Metazoa</taxon>
        <taxon>Chordata</taxon>
        <taxon>Craniata</taxon>
        <taxon>Vertebrata</taxon>
        <taxon>Euteleostomi</taxon>
        <taxon>Archelosauria</taxon>
        <taxon>Archosauria</taxon>
        <taxon>Dinosauria</taxon>
        <taxon>Saurischia</taxon>
        <taxon>Theropoda</taxon>
        <taxon>Coelurosauria</taxon>
        <taxon>Aves</taxon>
        <taxon>Neognathae</taxon>
        <taxon>Neoaves</taxon>
        <taxon>Telluraves</taxon>
        <taxon>Australaves</taxon>
        <taxon>Passeriformes</taxon>
        <taxon>Sylvioidea</taxon>
        <taxon>Timaliidae</taxon>
        <taxon>Pomatorhinus</taxon>
    </lineage>
</organism>
<evidence type="ECO:0000256" key="7">
    <source>
        <dbReference type="ARBA" id="ARBA00023136"/>
    </source>
</evidence>
<comment type="caution">
    <text evidence="10">The sequence shown here is derived from an EMBL/GenBank/DDBJ whole genome shotgun (WGS) entry which is preliminary data.</text>
</comment>
<feature type="repeat" description="Solcar" evidence="8">
    <location>
        <begin position="150"/>
        <end position="235"/>
    </location>
</feature>
<dbReference type="InterPro" id="IPR050391">
    <property type="entry name" value="Mito_Metabolite_Transporter"/>
</dbReference>
<feature type="non-terminal residue" evidence="10">
    <location>
        <position position="1"/>
    </location>
</feature>
<dbReference type="PANTHER" id="PTHR45618">
    <property type="entry name" value="MITOCHONDRIAL DICARBOXYLATE CARRIER-RELATED"/>
    <property type="match status" value="1"/>
</dbReference>
<keyword evidence="7 8" id="KW-0472">Membrane</keyword>
<evidence type="ECO:0000256" key="5">
    <source>
        <dbReference type="ARBA" id="ARBA00022737"/>
    </source>
</evidence>
<keyword evidence="5" id="KW-0677">Repeat</keyword>
<feature type="repeat" description="Solcar" evidence="8">
    <location>
        <begin position="11"/>
        <end position="105"/>
    </location>
</feature>
<dbReference type="AlphaFoldDB" id="A0A7L4J778"/>
<evidence type="ECO:0000256" key="4">
    <source>
        <dbReference type="ARBA" id="ARBA00022692"/>
    </source>
</evidence>
<dbReference type="PRINTS" id="PR00784">
    <property type="entry name" value="MTUNCOUPLING"/>
</dbReference>
<keyword evidence="3 9" id="KW-0813">Transport</keyword>
<dbReference type="InterPro" id="IPR018108">
    <property type="entry name" value="MCP_transmembrane"/>
</dbReference>
<dbReference type="Pfam" id="PF00153">
    <property type="entry name" value="Mito_carr"/>
    <property type="match status" value="2"/>
</dbReference>
<keyword evidence="11" id="KW-1185">Reference proteome</keyword>
<dbReference type="SUPFAM" id="SSF103506">
    <property type="entry name" value="Mitochondrial carrier"/>
    <property type="match status" value="1"/>
</dbReference>
<dbReference type="Gene3D" id="1.50.40.10">
    <property type="entry name" value="Mitochondrial carrier domain"/>
    <property type="match status" value="2"/>
</dbReference>
<sequence>MVGLKPPEVPPTAAMKFVSAGMAGCIADLCTFPLDTAKVRLQIQGEVRIPRTISSVEYRGVLGTLSTMVRTEGARSLYSGLAAGLQRQMSFASIRIGLYDSVKQLYTPKGAENTGMATRLLAGCTTGAVAVACAQPTDVHPTPGSSPPPDNIPCHFVAAFGAGFCATVVASPVDVVKTRYMNSSPGQYRNALSCLLALLMQDGPAGLYKGFVPSFLRLSSWNVVMFVSYEQLQRALVLARPALA</sequence>
<reference evidence="10 11" key="1">
    <citation type="submission" date="2020-02" db="EMBL/GenBank/DDBJ databases">
        <title>Bird 10,000 Genomes (B10K) Project - Family phase.</title>
        <authorList>
            <person name="Zhang G."/>
        </authorList>
    </citation>
    <scope>NUCLEOTIDE SEQUENCE [LARGE SCALE GENOMIC DNA]</scope>
    <source>
        <strain evidence="10">B10K-IZ-033-81</strain>
        <tissue evidence="10">Muscle</tissue>
    </source>
</reference>
<gene>
    <name evidence="10" type="primary">Ucp3</name>
    <name evidence="10" type="ORF">PORRUF_R03720</name>
</gene>
<evidence type="ECO:0000313" key="11">
    <source>
        <dbReference type="Proteomes" id="UP000572837"/>
    </source>
</evidence>
<dbReference type="EMBL" id="VZSW01000957">
    <property type="protein sequence ID" value="NXY36407.1"/>
    <property type="molecule type" value="Genomic_DNA"/>
</dbReference>
<evidence type="ECO:0000256" key="6">
    <source>
        <dbReference type="ARBA" id="ARBA00022989"/>
    </source>
</evidence>
<accession>A0A7L4J778</accession>
<dbReference type="InterPro" id="IPR002067">
    <property type="entry name" value="MCP"/>
</dbReference>
<comment type="subcellular location">
    <subcellularLocation>
        <location evidence="1">Membrane</location>
        <topology evidence="1">Multi-pass membrane protein</topology>
    </subcellularLocation>
</comment>
<evidence type="ECO:0000313" key="10">
    <source>
        <dbReference type="EMBL" id="NXY36407.1"/>
    </source>
</evidence>
<evidence type="ECO:0000256" key="9">
    <source>
        <dbReference type="RuleBase" id="RU000488"/>
    </source>
</evidence>
<proteinExistence type="inferred from homology"/>